<dbReference type="Gene3D" id="1.10.1510.10">
    <property type="entry name" value="Uncharacterised protein YqeY/AIM41 PF09424, N-terminal domain"/>
    <property type="match status" value="1"/>
</dbReference>
<dbReference type="Proteomes" id="UP000178870">
    <property type="component" value="Unassembled WGS sequence"/>
</dbReference>
<dbReference type="PANTHER" id="PTHR28055:SF1">
    <property type="entry name" value="ALTERED INHERITANCE OF MITOCHONDRIA PROTEIN 41, MITOCHONDRIAL"/>
    <property type="match status" value="1"/>
</dbReference>
<dbReference type="Gene3D" id="1.10.10.410">
    <property type="match status" value="1"/>
</dbReference>
<sequence length="146" mass="16321">MITQDLQKQIAEAMKAKDTVRLATLKLLSSELHNEWIAKQHELSEDEEFAVVRREVKKRKDAADAYEKVGRADRAEVEKQEMAILQEFLPAEMSDEELNQLISDSINQINATGMQDLGKVIGLVKSRVGAKADGARIAGMVKQKLS</sequence>
<accession>A0A1F7YZX7</accession>
<dbReference type="SUPFAM" id="SSF89095">
    <property type="entry name" value="GatB/YqeY motif"/>
    <property type="match status" value="1"/>
</dbReference>
<dbReference type="EMBL" id="MGGP01000011">
    <property type="protein sequence ID" value="OGM32923.1"/>
    <property type="molecule type" value="Genomic_DNA"/>
</dbReference>
<dbReference type="GO" id="GO:0016884">
    <property type="term" value="F:carbon-nitrogen ligase activity, with glutamine as amido-N-donor"/>
    <property type="evidence" value="ECO:0007669"/>
    <property type="project" value="InterPro"/>
</dbReference>
<dbReference type="AlphaFoldDB" id="A0A1F7YZX7"/>
<dbReference type="Pfam" id="PF09424">
    <property type="entry name" value="YqeY"/>
    <property type="match status" value="1"/>
</dbReference>
<comment type="caution">
    <text evidence="1">The sequence shown here is derived from an EMBL/GenBank/DDBJ whole genome shotgun (WGS) entry which is preliminary data.</text>
</comment>
<evidence type="ECO:0000313" key="1">
    <source>
        <dbReference type="EMBL" id="OGM32923.1"/>
    </source>
</evidence>
<reference evidence="1 2" key="1">
    <citation type="journal article" date="2016" name="Nat. Commun.">
        <title>Thousands of microbial genomes shed light on interconnected biogeochemical processes in an aquifer system.</title>
        <authorList>
            <person name="Anantharaman K."/>
            <person name="Brown C.T."/>
            <person name="Hug L.A."/>
            <person name="Sharon I."/>
            <person name="Castelle C.J."/>
            <person name="Probst A.J."/>
            <person name="Thomas B.C."/>
            <person name="Singh A."/>
            <person name="Wilkins M.J."/>
            <person name="Karaoz U."/>
            <person name="Brodie E.L."/>
            <person name="Williams K.H."/>
            <person name="Hubbard S.S."/>
            <person name="Banfield J.F."/>
        </authorList>
    </citation>
    <scope>NUCLEOTIDE SEQUENCE [LARGE SCALE GENOMIC DNA]</scope>
</reference>
<dbReference type="InterPro" id="IPR042184">
    <property type="entry name" value="YqeY/Aim41_N"/>
</dbReference>
<organism evidence="1 2">
    <name type="scientific">Candidatus Woesebacteria bacterium RIFCSPHIGHO2_01_FULL_44_21</name>
    <dbReference type="NCBI Taxonomy" id="1802503"/>
    <lineage>
        <taxon>Bacteria</taxon>
        <taxon>Candidatus Woeseibacteriota</taxon>
    </lineage>
</organism>
<proteinExistence type="predicted"/>
<evidence type="ECO:0008006" key="3">
    <source>
        <dbReference type="Google" id="ProtNLM"/>
    </source>
</evidence>
<name>A0A1F7YZX7_9BACT</name>
<gene>
    <name evidence="1" type="ORF">A2803_05005</name>
</gene>
<dbReference type="PANTHER" id="PTHR28055">
    <property type="entry name" value="ALTERED INHERITANCE OF MITOCHONDRIA PROTEIN 41, MITOCHONDRIAL"/>
    <property type="match status" value="1"/>
</dbReference>
<dbReference type="InterPro" id="IPR023168">
    <property type="entry name" value="GatB_Yqey_C_2"/>
</dbReference>
<dbReference type="InterPro" id="IPR003789">
    <property type="entry name" value="Asn/Gln_tRNA_amidoTrase-B-like"/>
</dbReference>
<evidence type="ECO:0000313" key="2">
    <source>
        <dbReference type="Proteomes" id="UP000178870"/>
    </source>
</evidence>
<dbReference type="InterPro" id="IPR019004">
    <property type="entry name" value="YqeY/Aim41"/>
</dbReference>
<protein>
    <recommendedName>
        <fullName evidence="3">Glutamyl-tRNA amidotransferase</fullName>
    </recommendedName>
</protein>